<dbReference type="Proteomes" id="UP000634608">
    <property type="component" value="Unassembled WGS sequence"/>
</dbReference>
<feature type="non-terminal residue" evidence="7">
    <location>
        <position position="1"/>
    </location>
</feature>
<dbReference type="PROSITE" id="PS50928">
    <property type="entry name" value="ABC_TM1"/>
    <property type="match status" value="1"/>
</dbReference>
<comment type="caution">
    <text evidence="7">The sequence shown here is derived from an EMBL/GenBank/DDBJ whole genome shotgun (WGS) entry which is preliminary data.</text>
</comment>
<evidence type="ECO:0000313" key="8">
    <source>
        <dbReference type="Proteomes" id="UP000634608"/>
    </source>
</evidence>
<evidence type="ECO:0000256" key="4">
    <source>
        <dbReference type="ARBA" id="ARBA00023136"/>
    </source>
</evidence>
<reference evidence="7" key="1">
    <citation type="submission" date="2020-08" db="EMBL/GenBank/DDBJ databases">
        <title>Diversity of carbapenem-resistant Acinetobacter baumannii and bacteriophage-mediated spread of the Oxa23 carbapenemase.</title>
        <authorList>
            <person name="Abouelfetouh A."/>
            <person name="Mattock J."/>
            <person name="Turner D."/>
            <person name="Li E."/>
            <person name="Evans B.A."/>
        </authorList>
    </citation>
    <scope>NUCLEOTIDE SEQUENCE</scope>
    <source>
        <strain evidence="7">A86</strain>
    </source>
</reference>
<feature type="transmembrane region" description="Helical" evidence="5">
    <location>
        <begin position="47"/>
        <end position="70"/>
    </location>
</feature>
<feature type="transmembrane region" description="Helical" evidence="5">
    <location>
        <begin position="6"/>
        <end position="27"/>
    </location>
</feature>
<dbReference type="InterPro" id="IPR035906">
    <property type="entry name" value="MetI-like_sf"/>
</dbReference>
<dbReference type="InterPro" id="IPR000515">
    <property type="entry name" value="MetI-like"/>
</dbReference>
<keyword evidence="4 5" id="KW-0472">Membrane</keyword>
<keyword evidence="5" id="KW-0813">Transport</keyword>
<evidence type="ECO:0000259" key="6">
    <source>
        <dbReference type="PROSITE" id="PS50928"/>
    </source>
</evidence>
<dbReference type="EMBL" id="JACSVK010000618">
    <property type="protein sequence ID" value="MBD0222633.1"/>
    <property type="molecule type" value="Genomic_DNA"/>
</dbReference>
<feature type="transmembrane region" description="Helical" evidence="5">
    <location>
        <begin position="100"/>
        <end position="120"/>
    </location>
</feature>
<evidence type="ECO:0000256" key="5">
    <source>
        <dbReference type="RuleBase" id="RU363032"/>
    </source>
</evidence>
<sequence>PIGILISYCFWLFPAILMLMMVSFRSVDQRLIEASLSLGKNIWKTHYHVTLPAIRYGLISASLVAFIYVLTDFGIPKVIGGSFNMMALDVYKQIIGQQNMSMGAVISILLLLPAVFVFIFDRIQSKRHARFQAFQAKPYVSASNKKLEVVLSLFCGLGSGAILLIIFTAVLA</sequence>
<feature type="transmembrane region" description="Helical" evidence="5">
    <location>
        <begin position="149"/>
        <end position="171"/>
    </location>
</feature>
<dbReference type="SUPFAM" id="SSF161098">
    <property type="entry name" value="MetI-like"/>
    <property type="match status" value="1"/>
</dbReference>
<dbReference type="Pfam" id="PF00528">
    <property type="entry name" value="BPD_transp_1"/>
    <property type="match status" value="1"/>
</dbReference>
<feature type="domain" description="ABC transmembrane type-1" evidence="6">
    <location>
        <begin position="1"/>
        <end position="121"/>
    </location>
</feature>
<protein>
    <submittedName>
        <fullName evidence="7">ABC transporter permease subunit</fullName>
    </submittedName>
</protein>
<comment type="subcellular location">
    <subcellularLocation>
        <location evidence="1 5">Cell membrane</location>
        <topology evidence="1 5">Multi-pass membrane protein</topology>
    </subcellularLocation>
</comment>
<dbReference type="GO" id="GO:0055085">
    <property type="term" value="P:transmembrane transport"/>
    <property type="evidence" value="ECO:0007669"/>
    <property type="project" value="InterPro"/>
</dbReference>
<dbReference type="GO" id="GO:0005886">
    <property type="term" value="C:plasma membrane"/>
    <property type="evidence" value="ECO:0007669"/>
    <property type="project" value="UniProtKB-SubCell"/>
</dbReference>
<comment type="similarity">
    <text evidence="5">Belongs to the binding-protein-dependent transport system permease family.</text>
</comment>
<keyword evidence="3 5" id="KW-1133">Transmembrane helix</keyword>
<accession>A0A8I0K9F2</accession>
<name>A0A8I0K9F2_ACIBA</name>
<feature type="non-terminal residue" evidence="7">
    <location>
        <position position="172"/>
    </location>
</feature>
<evidence type="ECO:0000256" key="2">
    <source>
        <dbReference type="ARBA" id="ARBA00022692"/>
    </source>
</evidence>
<gene>
    <name evidence="7" type="ORF">IAG11_22685</name>
</gene>
<dbReference type="PANTHER" id="PTHR43496">
    <property type="entry name" value="PROTEIN LPLB"/>
    <property type="match status" value="1"/>
</dbReference>
<organism evidence="7 8">
    <name type="scientific">Acinetobacter baumannii</name>
    <dbReference type="NCBI Taxonomy" id="470"/>
    <lineage>
        <taxon>Bacteria</taxon>
        <taxon>Pseudomonadati</taxon>
        <taxon>Pseudomonadota</taxon>
        <taxon>Gammaproteobacteria</taxon>
        <taxon>Moraxellales</taxon>
        <taxon>Moraxellaceae</taxon>
        <taxon>Acinetobacter</taxon>
        <taxon>Acinetobacter calcoaceticus/baumannii complex</taxon>
    </lineage>
</organism>
<dbReference type="CDD" id="cd06261">
    <property type="entry name" value="TM_PBP2"/>
    <property type="match status" value="1"/>
</dbReference>
<evidence type="ECO:0000256" key="1">
    <source>
        <dbReference type="ARBA" id="ARBA00004651"/>
    </source>
</evidence>
<dbReference type="PANTHER" id="PTHR43496:SF1">
    <property type="entry name" value="POLYGALACTURONAN_RHAMNOGALACTURONAN TRANSPORT SYSTEM PERMEASE PROTEIN YTEP"/>
    <property type="match status" value="1"/>
</dbReference>
<evidence type="ECO:0000256" key="3">
    <source>
        <dbReference type="ARBA" id="ARBA00022989"/>
    </source>
</evidence>
<keyword evidence="2 5" id="KW-0812">Transmembrane</keyword>
<dbReference type="RefSeq" id="WP_188147778.1">
    <property type="nucleotide sequence ID" value="NZ_JACSVK010000618.1"/>
</dbReference>
<dbReference type="Gene3D" id="1.10.3720.10">
    <property type="entry name" value="MetI-like"/>
    <property type="match status" value="1"/>
</dbReference>
<dbReference type="AlphaFoldDB" id="A0A8I0K9F2"/>
<proteinExistence type="inferred from homology"/>
<evidence type="ECO:0000313" key="7">
    <source>
        <dbReference type="EMBL" id="MBD0222633.1"/>
    </source>
</evidence>